<organism evidence="1 2">
    <name type="scientific">Hydrogenibacillus schlegelii</name>
    <name type="common">Bacillus schlegelii</name>
    <dbReference type="NCBI Taxonomy" id="1484"/>
    <lineage>
        <taxon>Bacteria</taxon>
        <taxon>Bacillati</taxon>
        <taxon>Bacillota</taxon>
        <taxon>Bacilli</taxon>
        <taxon>Bacillales</taxon>
        <taxon>Bacillales Family X. Incertae Sedis</taxon>
        <taxon>Hydrogenibacillus</taxon>
    </lineage>
</organism>
<protein>
    <submittedName>
        <fullName evidence="1">Glycerol-3-phosphate ABC transporter, periplasmic glycerol-3-phosphate-binding protein</fullName>
    </submittedName>
</protein>
<proteinExistence type="predicted"/>
<dbReference type="Proteomes" id="UP000244180">
    <property type="component" value="Unassembled WGS sequence"/>
</dbReference>
<evidence type="ECO:0000313" key="1">
    <source>
        <dbReference type="EMBL" id="PTQ51357.1"/>
    </source>
</evidence>
<sequence>MRACRDARLFTGLNLGRRQGTLAGFPYSISVPILYYNADR</sequence>
<evidence type="ECO:0000313" key="2">
    <source>
        <dbReference type="Proteomes" id="UP000244180"/>
    </source>
</evidence>
<gene>
    <name evidence="1" type="ORF">HSCHL_1373</name>
</gene>
<comment type="caution">
    <text evidence="1">The sequence shown here is derived from an EMBL/GenBank/DDBJ whole genome shotgun (WGS) entry which is preliminary data.</text>
</comment>
<accession>A0A2T5G587</accession>
<reference evidence="1 2" key="1">
    <citation type="submission" date="2017-08" db="EMBL/GenBank/DDBJ databases">
        <title>Burning lignite coal seam in the remote Altai Mountains harbors a hydrogen-driven thermophilic microbial community.</title>
        <authorList>
            <person name="Kadnikov V.V."/>
            <person name="Mardanov A.V."/>
            <person name="Ivasenko D."/>
            <person name="Beletsky A.V."/>
            <person name="Karnachuk O.V."/>
            <person name="Ravin N.V."/>
        </authorList>
    </citation>
    <scope>NUCLEOTIDE SEQUENCE [LARGE SCALE GENOMIC DNA]</scope>
    <source>
        <strain evidence="1">AL33</strain>
    </source>
</reference>
<dbReference type="EMBL" id="PEBV01000047">
    <property type="protein sequence ID" value="PTQ51357.1"/>
    <property type="molecule type" value="Genomic_DNA"/>
</dbReference>
<name>A0A2T5G587_HYDSH</name>
<dbReference type="AlphaFoldDB" id="A0A2T5G587"/>